<keyword evidence="14" id="KW-1185">Reference proteome</keyword>
<dbReference type="InterPro" id="IPR016039">
    <property type="entry name" value="Thiolase-like"/>
</dbReference>
<evidence type="ECO:0000259" key="11">
    <source>
        <dbReference type="Pfam" id="PF00108"/>
    </source>
</evidence>
<dbReference type="NCBIfam" id="TIGR01930">
    <property type="entry name" value="AcCoA-C-Actrans"/>
    <property type="match status" value="1"/>
</dbReference>
<dbReference type="InterPro" id="IPR002155">
    <property type="entry name" value="Thiolase"/>
</dbReference>
<feature type="active site" description="Acyl-thioester intermediate" evidence="9">
    <location>
        <position position="89"/>
    </location>
</feature>
<evidence type="ECO:0000256" key="4">
    <source>
        <dbReference type="ARBA" id="ARBA00022679"/>
    </source>
</evidence>
<dbReference type="PIRSF" id="PIRSF000429">
    <property type="entry name" value="Ac-CoA_Ac_transf"/>
    <property type="match status" value="1"/>
</dbReference>
<evidence type="ECO:0000256" key="7">
    <source>
        <dbReference type="ARBA" id="ARBA00022958"/>
    </source>
</evidence>
<evidence type="ECO:0000313" key="13">
    <source>
        <dbReference type="EMBL" id="MBE8713733.1"/>
    </source>
</evidence>
<dbReference type="PROSITE" id="PS00099">
    <property type="entry name" value="THIOLASE_3"/>
    <property type="match status" value="1"/>
</dbReference>
<comment type="similarity">
    <text evidence="1 10">Belongs to the thiolase-like superfamily. Thiolase family.</text>
</comment>
<name>A0A928UXE7_9SPHI</name>
<dbReference type="FunFam" id="3.40.47.10:FF:000007">
    <property type="entry name" value="acetyl-CoA acetyltransferase, mitochondrial"/>
    <property type="match status" value="1"/>
</dbReference>
<dbReference type="InterPro" id="IPR020617">
    <property type="entry name" value="Thiolase_C"/>
</dbReference>
<evidence type="ECO:0000256" key="8">
    <source>
        <dbReference type="ARBA" id="ARBA00023315"/>
    </source>
</evidence>
<evidence type="ECO:0000256" key="10">
    <source>
        <dbReference type="RuleBase" id="RU003557"/>
    </source>
</evidence>
<feature type="active site" description="Proton acceptor" evidence="9">
    <location>
        <position position="348"/>
    </location>
</feature>
<keyword evidence="7" id="KW-0630">Potassium</keyword>
<keyword evidence="6" id="KW-0809">Transit peptide</keyword>
<keyword evidence="5" id="KW-0479">Metal-binding</keyword>
<keyword evidence="8 10" id="KW-0012">Acyltransferase</keyword>
<dbReference type="Pfam" id="PF02803">
    <property type="entry name" value="Thiolase_C"/>
    <property type="match status" value="1"/>
</dbReference>
<dbReference type="GO" id="GO:0003985">
    <property type="term" value="F:acetyl-CoA C-acetyltransferase activity"/>
    <property type="evidence" value="ECO:0007669"/>
    <property type="project" value="UniProtKB-EC"/>
</dbReference>
<dbReference type="InterPro" id="IPR020613">
    <property type="entry name" value="Thiolase_CS"/>
</dbReference>
<comment type="subunit">
    <text evidence="2">Homotetramer.</text>
</comment>
<feature type="domain" description="Thiolase N-terminal" evidence="11">
    <location>
        <begin position="5"/>
        <end position="262"/>
    </location>
</feature>
<evidence type="ECO:0000256" key="3">
    <source>
        <dbReference type="ARBA" id="ARBA00012705"/>
    </source>
</evidence>
<feature type="domain" description="Thiolase C-terminal" evidence="12">
    <location>
        <begin position="269"/>
        <end position="390"/>
    </location>
</feature>
<dbReference type="PANTHER" id="PTHR18919:SF156">
    <property type="entry name" value="ACETYL-COA ACETYLTRANSFERASE, MITOCHONDRIAL"/>
    <property type="match status" value="1"/>
</dbReference>
<dbReference type="EMBL" id="PRDK01000005">
    <property type="protein sequence ID" value="MBE8713733.1"/>
    <property type="molecule type" value="Genomic_DNA"/>
</dbReference>
<dbReference type="GO" id="GO:0006635">
    <property type="term" value="P:fatty acid beta-oxidation"/>
    <property type="evidence" value="ECO:0007669"/>
    <property type="project" value="TreeGrafter"/>
</dbReference>
<dbReference type="SUPFAM" id="SSF53901">
    <property type="entry name" value="Thiolase-like"/>
    <property type="match status" value="2"/>
</dbReference>
<dbReference type="PROSITE" id="PS00737">
    <property type="entry name" value="THIOLASE_2"/>
    <property type="match status" value="1"/>
</dbReference>
<dbReference type="GO" id="GO:0046872">
    <property type="term" value="F:metal ion binding"/>
    <property type="evidence" value="ECO:0007669"/>
    <property type="project" value="UniProtKB-KW"/>
</dbReference>
<feature type="active site" description="Proton acceptor" evidence="9">
    <location>
        <position position="378"/>
    </location>
</feature>
<gene>
    <name evidence="13" type="ORF">C4F49_08575</name>
</gene>
<dbReference type="InterPro" id="IPR020616">
    <property type="entry name" value="Thiolase_N"/>
</dbReference>
<accession>A0A928UXE7</accession>
<dbReference type="InterPro" id="IPR020610">
    <property type="entry name" value="Thiolase_AS"/>
</dbReference>
<dbReference type="Proteomes" id="UP000616201">
    <property type="component" value="Unassembled WGS sequence"/>
</dbReference>
<organism evidence="13 14">
    <name type="scientific">Sphingobacterium hungaricum</name>
    <dbReference type="NCBI Taxonomy" id="2082723"/>
    <lineage>
        <taxon>Bacteria</taxon>
        <taxon>Pseudomonadati</taxon>
        <taxon>Bacteroidota</taxon>
        <taxon>Sphingobacteriia</taxon>
        <taxon>Sphingobacteriales</taxon>
        <taxon>Sphingobacteriaceae</taxon>
        <taxon>Sphingobacterium</taxon>
    </lineage>
</organism>
<evidence type="ECO:0000256" key="2">
    <source>
        <dbReference type="ARBA" id="ARBA00011881"/>
    </source>
</evidence>
<evidence type="ECO:0000256" key="6">
    <source>
        <dbReference type="ARBA" id="ARBA00022946"/>
    </source>
</evidence>
<dbReference type="RefSeq" id="WP_196933890.1">
    <property type="nucleotide sequence ID" value="NZ_MU158697.1"/>
</dbReference>
<comment type="caution">
    <text evidence="13">The sequence shown here is derived from an EMBL/GenBank/DDBJ whole genome shotgun (WGS) entry which is preliminary data.</text>
</comment>
<protein>
    <recommendedName>
        <fullName evidence="3">acetyl-CoA C-acetyltransferase</fullName>
        <ecNumber evidence="3">2.3.1.9</ecNumber>
    </recommendedName>
</protein>
<evidence type="ECO:0000259" key="12">
    <source>
        <dbReference type="Pfam" id="PF02803"/>
    </source>
</evidence>
<proteinExistence type="inferred from homology"/>
<keyword evidence="4 10" id="KW-0808">Transferase</keyword>
<evidence type="ECO:0000256" key="5">
    <source>
        <dbReference type="ARBA" id="ARBA00022723"/>
    </source>
</evidence>
<dbReference type="EC" id="2.3.1.9" evidence="3"/>
<dbReference type="Pfam" id="PF00108">
    <property type="entry name" value="Thiolase_N"/>
    <property type="match status" value="1"/>
</dbReference>
<dbReference type="CDD" id="cd00751">
    <property type="entry name" value="thiolase"/>
    <property type="match status" value="1"/>
</dbReference>
<evidence type="ECO:0000313" key="14">
    <source>
        <dbReference type="Proteomes" id="UP000616201"/>
    </source>
</evidence>
<dbReference type="PROSITE" id="PS00098">
    <property type="entry name" value="THIOLASE_1"/>
    <property type="match status" value="1"/>
</dbReference>
<evidence type="ECO:0000256" key="1">
    <source>
        <dbReference type="ARBA" id="ARBA00010982"/>
    </source>
</evidence>
<dbReference type="Gene3D" id="3.40.47.10">
    <property type="match status" value="1"/>
</dbReference>
<evidence type="ECO:0000256" key="9">
    <source>
        <dbReference type="PIRSR" id="PIRSR000429-1"/>
    </source>
</evidence>
<dbReference type="InterPro" id="IPR020615">
    <property type="entry name" value="Thiolase_acyl_enz_int_AS"/>
</dbReference>
<dbReference type="PANTHER" id="PTHR18919">
    <property type="entry name" value="ACETYL-COA C-ACYLTRANSFERASE"/>
    <property type="match status" value="1"/>
</dbReference>
<sequence>MNKKVYIVAAKRTAIGSFGGGLSTLSAPQLGAAAVKAALEQVDLSSDEVDEIFIGNVLQANIGQAPARQVSKLAGLPDKVSATTINKVCASGMKSISLAAQSILLGDNDVVVAGGMESMSQVPYYSPSTRWGAKYGDQSLVDGLNKDGLTDVYGNYAMGVCGEKCAEKYGFTREDQDDYAISSYTRSKEAWQKGKFTKEVTAVTVPGRKGDVVVEEDEEYNNVNFEKLKQLKSSFKKDGTITAANASTLSDGAAALILVSEEKLKELNLTPIAEIIAYADAEQEPDWFTTTPALATEKVLKKSGLTISDIDYFEFNEAFSVVALANAKLLDLPLDKTNVYGGAVSLGHPLGCSGARIVVTLSSVLKQEGGTYGLAAICNGGGGASAIIIKNL</sequence>
<dbReference type="AlphaFoldDB" id="A0A928UXE7"/>
<reference evidence="13" key="1">
    <citation type="submission" date="2018-02" db="EMBL/GenBank/DDBJ databases">
        <authorList>
            <person name="Vasarhelyi B.M."/>
            <person name="Deshmukh S."/>
            <person name="Balint B."/>
            <person name="Kukolya J."/>
        </authorList>
    </citation>
    <scope>NUCLEOTIDE SEQUENCE</scope>
    <source>
        <strain evidence="13">KB22</strain>
    </source>
</reference>